<evidence type="ECO:0000313" key="5">
    <source>
        <dbReference type="EMBL" id="EAT99494.1"/>
    </source>
</evidence>
<evidence type="ECO:0000256" key="2">
    <source>
        <dbReference type="ARBA" id="ARBA00022679"/>
    </source>
</evidence>
<dbReference type="InterPro" id="IPR000780">
    <property type="entry name" value="CheR_MeTrfase"/>
</dbReference>
<dbReference type="PROSITE" id="PS50123">
    <property type="entry name" value="CHER"/>
    <property type="match status" value="1"/>
</dbReference>
<keyword evidence="1 5" id="KW-0489">Methyltransferase</keyword>
<keyword evidence="6" id="KW-1185">Reference proteome</keyword>
<dbReference type="RefSeq" id="WP_011992087.1">
    <property type="nucleotide sequence ID" value="NC_009715.2"/>
</dbReference>
<dbReference type="Pfam" id="PF01739">
    <property type="entry name" value="CheR"/>
    <property type="match status" value="1"/>
</dbReference>
<sequence>MLFKKHENSDKKDAQDILSAQAPTDMDGFNDFMNTIKTLCGVDLEPKRDITFQRLGIFAKDRQIKTFKDIVSMIRYNSELRQDILNLVTVNETYFYRELPQLKDVIGYAKDLGSARILCAPCSSGDEAYSLAMLAHEIGMPQSSLNIVGIDINSEAITGCLNGIYNERSLHRLDAYQKERFFTKEGDKFAIKKSMLPRCEFKILNVFDDAIFSLGKFDIILSRNMMIYFDDSFRLKCVERLHKLLKEQGRLYTGHADLVPYTPLYVKQFSYGASYYERA</sequence>
<evidence type="ECO:0000313" key="6">
    <source>
        <dbReference type="Proteomes" id="UP000006380"/>
    </source>
</evidence>
<dbReference type="Gene3D" id="3.40.50.150">
    <property type="entry name" value="Vaccinia Virus protein VP39"/>
    <property type="match status" value="1"/>
</dbReference>
<dbReference type="KEGG" id="ccv:CCV52592_1333"/>
<dbReference type="STRING" id="360105.CCV52592_1333"/>
<dbReference type="SMART" id="SM00138">
    <property type="entry name" value="MeTrc"/>
    <property type="match status" value="1"/>
</dbReference>
<dbReference type="InterPro" id="IPR050903">
    <property type="entry name" value="Bact_Chemotaxis_MeTrfase"/>
</dbReference>
<dbReference type="EC" id="2.1.1.80" evidence="5"/>
<dbReference type="GO" id="GO:0032259">
    <property type="term" value="P:methylation"/>
    <property type="evidence" value="ECO:0007669"/>
    <property type="project" value="UniProtKB-KW"/>
</dbReference>
<dbReference type="PANTHER" id="PTHR24422:SF19">
    <property type="entry name" value="CHEMOTAXIS PROTEIN METHYLTRANSFERASE"/>
    <property type="match status" value="1"/>
</dbReference>
<evidence type="ECO:0000256" key="3">
    <source>
        <dbReference type="ARBA" id="ARBA00022691"/>
    </source>
</evidence>
<evidence type="ECO:0000256" key="1">
    <source>
        <dbReference type="ARBA" id="ARBA00022603"/>
    </source>
</evidence>
<dbReference type="SUPFAM" id="SSF47757">
    <property type="entry name" value="Chemotaxis receptor methyltransferase CheR, N-terminal domain"/>
    <property type="match status" value="1"/>
</dbReference>
<dbReference type="AlphaFoldDB" id="A7GXL2"/>
<dbReference type="GO" id="GO:0008983">
    <property type="term" value="F:protein-glutamate O-methyltransferase activity"/>
    <property type="evidence" value="ECO:0007669"/>
    <property type="project" value="UniProtKB-EC"/>
</dbReference>
<dbReference type="GeneID" id="61001966"/>
<organism evidence="5 6">
    <name type="scientific">Campylobacter curvus (strain 525.92)</name>
    <dbReference type="NCBI Taxonomy" id="360105"/>
    <lineage>
        <taxon>Bacteria</taxon>
        <taxon>Pseudomonadati</taxon>
        <taxon>Campylobacterota</taxon>
        <taxon>Epsilonproteobacteria</taxon>
        <taxon>Campylobacterales</taxon>
        <taxon>Campylobacteraceae</taxon>
        <taxon>Campylobacter</taxon>
    </lineage>
</organism>
<feature type="domain" description="CheR-type methyltransferase" evidence="4">
    <location>
        <begin position="17"/>
        <end position="279"/>
    </location>
</feature>
<dbReference type="InterPro" id="IPR022642">
    <property type="entry name" value="CheR_C"/>
</dbReference>
<dbReference type="SUPFAM" id="SSF53335">
    <property type="entry name" value="S-adenosyl-L-methionine-dependent methyltransferases"/>
    <property type="match status" value="1"/>
</dbReference>
<keyword evidence="2 5" id="KW-0808">Transferase</keyword>
<gene>
    <name evidence="5" type="primary">cheR</name>
    <name evidence="5" type="ORF">CCV52592_1333</name>
</gene>
<dbReference type="InterPro" id="IPR029063">
    <property type="entry name" value="SAM-dependent_MTases_sf"/>
</dbReference>
<accession>A7GXL2</accession>
<dbReference type="PRINTS" id="PR00996">
    <property type="entry name" value="CHERMTFRASE"/>
</dbReference>
<dbReference type="OrthoDB" id="9786165at2"/>
<keyword evidence="3" id="KW-0949">S-adenosyl-L-methionine</keyword>
<dbReference type="EMBL" id="CP000767">
    <property type="protein sequence ID" value="EAT99494.1"/>
    <property type="molecule type" value="Genomic_DNA"/>
</dbReference>
<dbReference type="HOGENOM" id="CLU_025854_0_1_7"/>
<dbReference type="PANTHER" id="PTHR24422">
    <property type="entry name" value="CHEMOTAXIS PROTEIN METHYLTRANSFERASE"/>
    <property type="match status" value="1"/>
</dbReference>
<evidence type="ECO:0000259" key="4">
    <source>
        <dbReference type="PROSITE" id="PS50123"/>
    </source>
</evidence>
<proteinExistence type="predicted"/>
<name>A7GXL2_CAMC5</name>
<reference evidence="5" key="1">
    <citation type="submission" date="2016-07" db="EMBL/GenBank/DDBJ databases">
        <title>Comparative genomics of the Campylobacter concisus group.</title>
        <authorList>
            <person name="Miller W.G."/>
            <person name="Yee E."/>
            <person name="Chapman M.H."/>
            <person name="Huynh S."/>
            <person name="Bono J.L."/>
            <person name="On S.L.W."/>
            <person name="StLeger J."/>
            <person name="Foster G."/>
            <person name="Parker C.T."/>
        </authorList>
    </citation>
    <scope>NUCLEOTIDE SEQUENCE</scope>
    <source>
        <strain evidence="5">525.92</strain>
    </source>
</reference>
<dbReference type="Proteomes" id="UP000006380">
    <property type="component" value="Chromosome"/>
</dbReference>
<protein>
    <submittedName>
        <fullName evidence="5">MCP protein methyltransferase</fullName>
        <ecNumber evidence="5">2.1.1.80</ecNumber>
    </submittedName>
</protein>